<gene>
    <name evidence="2" type="ORF">OGM63_16000</name>
</gene>
<keyword evidence="3" id="KW-1185">Reference proteome</keyword>
<name>A0ABT3B0V1_9CYAN</name>
<evidence type="ECO:0000313" key="3">
    <source>
        <dbReference type="Proteomes" id="UP001526143"/>
    </source>
</evidence>
<evidence type="ECO:0008006" key="4">
    <source>
        <dbReference type="Google" id="ProtNLM"/>
    </source>
</evidence>
<comment type="caution">
    <text evidence="2">The sequence shown here is derived from an EMBL/GenBank/DDBJ whole genome shotgun (WGS) entry which is preliminary data.</text>
</comment>
<sequence>MNLSPIQQHHKFLLSHETPVKTLVNLIQFALVVGIGFKAIFQHLKRDVRSQTQPKSWLKIPSQVGGVTTFHAHL</sequence>
<proteinExistence type="predicted"/>
<reference evidence="2 3" key="1">
    <citation type="submission" date="2022-10" db="EMBL/GenBank/DDBJ databases">
        <title>Identification of biosynthetic pathway for the production of the potent trypsin inhibitor radiosumin.</title>
        <authorList>
            <person name="Fewer D.P."/>
            <person name="Delbaje E."/>
            <person name="Ouyang X."/>
            <person name="Agostino P.D."/>
            <person name="Wahlsten M."/>
            <person name="Jokela J."/>
            <person name="Permi P."/>
            <person name="Haapaniemi E."/>
            <person name="Koistinen H."/>
        </authorList>
    </citation>
    <scope>NUCLEOTIDE SEQUENCE [LARGE SCALE GENOMIC DNA]</scope>
    <source>
        <strain evidence="2 3">NIES-515</strain>
    </source>
</reference>
<evidence type="ECO:0000256" key="1">
    <source>
        <dbReference type="SAM" id="Phobius"/>
    </source>
</evidence>
<keyword evidence="1" id="KW-1133">Transmembrane helix</keyword>
<keyword evidence="1" id="KW-0812">Transmembrane</keyword>
<dbReference type="RefSeq" id="WP_263746582.1">
    <property type="nucleotide sequence ID" value="NZ_JAOWRF010000233.1"/>
</dbReference>
<accession>A0ABT3B0V1</accession>
<keyword evidence="1" id="KW-0472">Membrane</keyword>
<feature type="transmembrane region" description="Helical" evidence="1">
    <location>
        <begin position="22"/>
        <end position="41"/>
    </location>
</feature>
<dbReference type="EMBL" id="JAOWRF010000233">
    <property type="protein sequence ID" value="MCV3214998.1"/>
    <property type="molecule type" value="Genomic_DNA"/>
</dbReference>
<evidence type="ECO:0000313" key="2">
    <source>
        <dbReference type="EMBL" id="MCV3214998.1"/>
    </source>
</evidence>
<dbReference type="Proteomes" id="UP001526143">
    <property type="component" value="Unassembled WGS sequence"/>
</dbReference>
<protein>
    <recommendedName>
        <fullName evidence="4">Transposase</fullName>
    </recommendedName>
</protein>
<organism evidence="2 3">
    <name type="scientific">Plectonema radiosum NIES-515</name>
    <dbReference type="NCBI Taxonomy" id="2986073"/>
    <lineage>
        <taxon>Bacteria</taxon>
        <taxon>Bacillati</taxon>
        <taxon>Cyanobacteriota</taxon>
        <taxon>Cyanophyceae</taxon>
        <taxon>Oscillatoriophycideae</taxon>
        <taxon>Oscillatoriales</taxon>
        <taxon>Microcoleaceae</taxon>
        <taxon>Plectonema</taxon>
    </lineage>
</organism>